<comment type="similarity">
    <text evidence="3">Belongs to the MEIOB family.</text>
</comment>
<dbReference type="GeneID" id="101240690"/>
<evidence type="ECO:0000313" key="7">
    <source>
        <dbReference type="RefSeq" id="XP_065660140.1"/>
    </source>
</evidence>
<keyword evidence="2" id="KW-0469">Meiosis</keyword>
<dbReference type="Pfam" id="PF24903">
    <property type="entry name" value="OB_MEIOB_N"/>
    <property type="match status" value="1"/>
</dbReference>
<reference evidence="7" key="1">
    <citation type="submission" date="2025-08" db="UniProtKB">
        <authorList>
            <consortium name="RefSeq"/>
        </authorList>
    </citation>
    <scope>IDENTIFICATION</scope>
</reference>
<gene>
    <name evidence="7" type="primary">LOC101240690</name>
</gene>
<proteinExistence type="inferred from homology"/>
<evidence type="ECO:0000256" key="3">
    <source>
        <dbReference type="ARBA" id="ARBA00038329"/>
    </source>
</evidence>
<dbReference type="Gene3D" id="2.40.50.140">
    <property type="entry name" value="Nucleic acid-binding proteins"/>
    <property type="match status" value="3"/>
</dbReference>
<keyword evidence="1" id="KW-0238">DNA-binding</keyword>
<feature type="domain" description="MEIOB-like N-terminal" evidence="5">
    <location>
        <begin position="39"/>
        <end position="171"/>
    </location>
</feature>
<dbReference type="InterPro" id="IPR012340">
    <property type="entry name" value="NA-bd_OB-fold"/>
</dbReference>
<dbReference type="PANTHER" id="PTHR21166">
    <property type="entry name" value="CELL DIVISION CONTROL PROTEIN 24 OB DOMAIN-CONTAINING PROTEIN-RELATED"/>
    <property type="match status" value="1"/>
</dbReference>
<keyword evidence="6" id="KW-1185">Reference proteome</keyword>
<dbReference type="SUPFAM" id="SSF50249">
    <property type="entry name" value="Nucleic acid-binding proteins"/>
    <property type="match status" value="2"/>
</dbReference>
<dbReference type="InterPro" id="IPR056880">
    <property type="entry name" value="OB_MEIOB_N"/>
</dbReference>
<dbReference type="Proteomes" id="UP001652625">
    <property type="component" value="Chromosome 08"/>
</dbReference>
<accession>A0ABM4CEN6</accession>
<dbReference type="PANTHER" id="PTHR21166:SF2">
    <property type="entry name" value="CELL DIVISION CONTROL PROTEIN 24 OB DOMAIN-CONTAINING PROTEIN-RELATED"/>
    <property type="match status" value="1"/>
</dbReference>
<evidence type="ECO:0000313" key="6">
    <source>
        <dbReference type="Proteomes" id="UP001652625"/>
    </source>
</evidence>
<evidence type="ECO:0000256" key="2">
    <source>
        <dbReference type="ARBA" id="ARBA00023254"/>
    </source>
</evidence>
<evidence type="ECO:0000259" key="4">
    <source>
        <dbReference type="Pfam" id="PF16900"/>
    </source>
</evidence>
<dbReference type="InterPro" id="IPR031657">
    <property type="entry name" value="REPA_OB_2"/>
</dbReference>
<evidence type="ECO:0000256" key="1">
    <source>
        <dbReference type="ARBA" id="ARBA00023125"/>
    </source>
</evidence>
<sequence>MSLNKGRSTHGLLSIQGAYQQHHLSVGKSSVNAAVSFDVERVTIKDLGVGVEKRKLVGLVIAKYETRSFPDKKQHGQLKYQLSFVLRDSAEYFINVTCWGHEVFIKGLSETFKIGDTVEMCNFMVQTKTTTETDIKYRPSSSSMYQITVNETHSTVSQFSGDDSEFRFISSLPIVDAQDYYALVDIVSYSKNLNGLNVNLMAAIKDVGVTKDIVTKTGRRMKRRELKLFDETCVSFPLIIWDSELSEFADSWQCKETILFLRDVKVSFEDFRQQMVATCTSKTIIITNPDTAEAQHLYSYASSIQLDETFDDVNDEEIMLMNIVDVYNINDLQMKLDNQESNVWQGIIFAVVSSFDIDEDASKCVVTRCSSCNRRLPRYASHCLSENCNDPFQFTVSFEISLSLSDHTNGQSGFMLMRNVAEKVLQMDVVSFNQLSPTQKTELKWKFLMERFKVYFKVNPTKRESSKAFISVLGMEAINSIDFIKNSR</sequence>
<dbReference type="Pfam" id="PF16900">
    <property type="entry name" value="REPA_OB_2"/>
    <property type="match status" value="1"/>
</dbReference>
<organism evidence="6 7">
    <name type="scientific">Hydra vulgaris</name>
    <name type="common">Hydra</name>
    <name type="synonym">Hydra attenuata</name>
    <dbReference type="NCBI Taxonomy" id="6087"/>
    <lineage>
        <taxon>Eukaryota</taxon>
        <taxon>Metazoa</taxon>
        <taxon>Cnidaria</taxon>
        <taxon>Hydrozoa</taxon>
        <taxon>Hydroidolina</taxon>
        <taxon>Anthoathecata</taxon>
        <taxon>Aplanulata</taxon>
        <taxon>Hydridae</taxon>
        <taxon>Hydra</taxon>
    </lineage>
</organism>
<protein>
    <submittedName>
        <fullName evidence="7">Meiosis-specific with OB domain-containing protein isoform X3</fullName>
    </submittedName>
</protein>
<feature type="domain" description="Replication protein A OB" evidence="4">
    <location>
        <begin position="196"/>
        <end position="286"/>
    </location>
</feature>
<evidence type="ECO:0000259" key="5">
    <source>
        <dbReference type="Pfam" id="PF24903"/>
    </source>
</evidence>
<dbReference type="RefSeq" id="XP_065660140.1">
    <property type="nucleotide sequence ID" value="XM_065804068.1"/>
</dbReference>
<name>A0ABM4CEN6_HYDVU</name>
<dbReference type="InterPro" id="IPR052469">
    <property type="entry name" value="MEIOB"/>
</dbReference>